<dbReference type="EMBL" id="CP014323">
    <property type="protein sequence ID" value="AMJ98522.1"/>
    <property type="molecule type" value="Genomic_DNA"/>
</dbReference>
<organism evidence="1 3">
    <name type="scientific">Alteromonas macleodii</name>
    <name type="common">Pseudoalteromonas macleodii</name>
    <dbReference type="NCBI Taxonomy" id="28108"/>
    <lineage>
        <taxon>Bacteria</taxon>
        <taxon>Pseudomonadati</taxon>
        <taxon>Pseudomonadota</taxon>
        <taxon>Gammaproteobacteria</taxon>
        <taxon>Alteromonadales</taxon>
        <taxon>Alteromonadaceae</taxon>
        <taxon>Alteromonas/Salinimonas group</taxon>
        <taxon>Alteromonas</taxon>
    </lineage>
</organism>
<accession>A0A126PZW7</accession>
<dbReference type="AlphaFoldDB" id="A0A126PZW7"/>
<evidence type="ECO:0000313" key="3">
    <source>
        <dbReference type="Proteomes" id="UP000063991"/>
    </source>
</evidence>
<dbReference type="EMBL" id="MIPY01000041">
    <property type="protein sequence ID" value="OES25700.1"/>
    <property type="molecule type" value="Genomic_DNA"/>
</dbReference>
<evidence type="ECO:0000313" key="4">
    <source>
        <dbReference type="Proteomes" id="UP000095392"/>
    </source>
</evidence>
<reference evidence="1 3" key="1">
    <citation type="submission" date="2015-12" db="EMBL/GenBank/DDBJ databases">
        <authorList>
            <person name="Shamseldin A."/>
            <person name="Moawad H."/>
            <person name="Abd El-Rahim W.M."/>
            <person name="Sadowsky M.J."/>
        </authorList>
    </citation>
    <scope>NUCLEOTIDE SEQUENCE [LARGE SCALE GENOMIC DNA]</scope>
    <source>
        <strain evidence="1 3">D7</strain>
    </source>
</reference>
<keyword evidence="4" id="KW-1185">Reference proteome</keyword>
<name>A0A126PZW7_ALTMA</name>
<dbReference type="Proteomes" id="UP000063991">
    <property type="component" value="Chromosome"/>
</dbReference>
<reference evidence="2 4" key="2">
    <citation type="submission" date="2016-09" db="EMBL/GenBank/DDBJ databases">
        <title>Draft Genome Sequence of four Alteromonas macleodii strains isolated from copper coupons and grown long-term at elevated copper levels.</title>
        <authorList>
            <person name="Cusick K."/>
            <person name="Dale J."/>
            <person name="Little B."/>
            <person name="Biffinger J."/>
        </authorList>
    </citation>
    <scope>NUCLEOTIDE SEQUENCE [LARGE SCALE GENOMIC DNA]</scope>
    <source>
        <strain evidence="2 4">KCP01</strain>
    </source>
</reference>
<gene>
    <name evidence="1" type="ORF">AVL55_10300</name>
    <name evidence="2" type="ORF">BFV95_4382</name>
</gene>
<sequence>MNNYKVPVLVIDGLYIPLPEEAKYAFQENNGVWYWSSRRPRIVFAEHDLTKEIGWTHTKKPVLVESEYKHKVPLITQLTAKRWQDTLQLTMSAELMPDAKFLLSAGSR</sequence>
<evidence type="ECO:0000313" key="1">
    <source>
        <dbReference type="EMBL" id="AMJ98522.1"/>
    </source>
</evidence>
<evidence type="ECO:0000313" key="2">
    <source>
        <dbReference type="EMBL" id="OES25700.1"/>
    </source>
</evidence>
<proteinExistence type="predicted"/>
<dbReference type="Proteomes" id="UP000095392">
    <property type="component" value="Unassembled WGS sequence"/>
</dbReference>
<protein>
    <submittedName>
        <fullName evidence="1">Uncharacterized protein</fullName>
    </submittedName>
</protein>
<dbReference type="PATRIC" id="fig|28108.61.peg.4502"/>